<evidence type="ECO:0000313" key="3">
    <source>
        <dbReference type="Proteomes" id="UP000007437"/>
    </source>
</evidence>
<organism evidence="2 3">
    <name type="scientific">Mycetohabitans rhizoxinica (strain DSM 19002 / CIP 109453 / HKI 454)</name>
    <name type="common">Paraburkholderia rhizoxinica</name>
    <dbReference type="NCBI Taxonomy" id="882378"/>
    <lineage>
        <taxon>Bacteria</taxon>
        <taxon>Pseudomonadati</taxon>
        <taxon>Pseudomonadota</taxon>
        <taxon>Betaproteobacteria</taxon>
        <taxon>Burkholderiales</taxon>
        <taxon>Burkholderiaceae</taxon>
        <taxon>Mycetohabitans</taxon>
    </lineage>
</organism>
<dbReference type="HOGENOM" id="CLU_3115600_0_0_4"/>
<geneLocation type="plasmid" evidence="2 3">
    <name>pBRH01</name>
</geneLocation>
<proteinExistence type="predicted"/>
<dbReference type="AlphaFoldDB" id="E5AVG7"/>
<keyword evidence="2" id="KW-0614">Plasmid</keyword>
<gene>
    <name evidence="2" type="ordered locus">RBRH_03534</name>
</gene>
<protein>
    <submittedName>
        <fullName evidence="2">Uncharacterized protein</fullName>
    </submittedName>
</protein>
<dbReference type="EMBL" id="FR687360">
    <property type="protein sequence ID" value="CBW77091.1"/>
    <property type="molecule type" value="Genomic_DNA"/>
</dbReference>
<sequence length="50" mass="5825">MRHKPKRQRYKANGWPVVIEPRAYQHETLDDQVNPTPCNLLRTPPDAKSA</sequence>
<dbReference type="Proteomes" id="UP000007437">
    <property type="component" value="Plasmid pBRH01"/>
</dbReference>
<feature type="region of interest" description="Disordered" evidence="1">
    <location>
        <begin position="30"/>
        <end position="50"/>
    </location>
</feature>
<dbReference type="KEGG" id="brh:RBRH_03534"/>
<reference evidence="2 3" key="1">
    <citation type="journal article" date="2011" name="J. Bacteriol.">
        <title>Complete genome sequence of Burkholderia rhizoxinica, an endosymbiont of Rhizopus microsporus.</title>
        <authorList>
            <person name="Lackner G."/>
            <person name="Moebius N."/>
            <person name="Partida-Martinez L."/>
            <person name="Hertweck C."/>
        </authorList>
    </citation>
    <scope>NUCLEOTIDE SEQUENCE [LARGE SCALE GENOMIC DNA]</scope>
    <source>
        <strain evidence="3">DSM 19002 / CIP 109453 / HKI 454</strain>
        <plasmid evidence="2 3">pBRH01</plasmid>
    </source>
</reference>
<name>E5AVG7_MYCRK</name>
<accession>E5AVG7</accession>
<evidence type="ECO:0000256" key="1">
    <source>
        <dbReference type="SAM" id="MobiDB-lite"/>
    </source>
</evidence>
<evidence type="ECO:0000313" key="2">
    <source>
        <dbReference type="EMBL" id="CBW77091.1"/>
    </source>
</evidence>